<evidence type="ECO:0000259" key="1">
    <source>
        <dbReference type="Pfam" id="PF01593"/>
    </source>
</evidence>
<reference evidence="2" key="1">
    <citation type="submission" date="2022-10" db="EMBL/GenBank/DDBJ databases">
        <title>Catenovulum adriacola sp. nov. isolated in the Harbour of Susak.</title>
        <authorList>
            <person name="Schoch T."/>
            <person name="Reich S.J."/>
            <person name="Stoeferle S."/>
            <person name="Flaiz M."/>
            <person name="Kazda M."/>
            <person name="Riedel C.U."/>
            <person name="Duerre P."/>
        </authorList>
    </citation>
    <scope>NUCLEOTIDE SEQUENCE</scope>
    <source>
        <strain evidence="2">TS8</strain>
    </source>
</reference>
<protein>
    <submittedName>
        <fullName evidence="2">FAD-dependent oxidoreductase</fullName>
    </submittedName>
</protein>
<dbReference type="Gene3D" id="3.90.660.20">
    <property type="entry name" value="Protoporphyrinogen oxidase, mitochondrial, domain 2"/>
    <property type="match status" value="1"/>
</dbReference>
<dbReference type="PANTHER" id="PTHR42923">
    <property type="entry name" value="PROTOPORPHYRINOGEN OXIDASE"/>
    <property type="match status" value="1"/>
</dbReference>
<dbReference type="PANTHER" id="PTHR42923:SF17">
    <property type="entry name" value="AMINE OXIDASE DOMAIN-CONTAINING PROTEIN"/>
    <property type="match status" value="1"/>
</dbReference>
<dbReference type="Gene3D" id="1.10.3110.10">
    <property type="entry name" value="protoporphyrinogen ix oxidase, domain 3"/>
    <property type="match status" value="1"/>
</dbReference>
<keyword evidence="3" id="KW-1185">Reference proteome</keyword>
<dbReference type="Gene3D" id="3.50.50.60">
    <property type="entry name" value="FAD/NAD(P)-binding domain"/>
    <property type="match status" value="1"/>
</dbReference>
<dbReference type="EMBL" id="CP109965">
    <property type="protein sequence ID" value="WAJ71490.1"/>
    <property type="molecule type" value="Genomic_DNA"/>
</dbReference>
<dbReference type="Proteomes" id="UP001163726">
    <property type="component" value="Chromosome"/>
</dbReference>
<accession>A0ABY7AQ86</accession>
<name>A0ABY7AQ86_9ALTE</name>
<proteinExistence type="predicted"/>
<dbReference type="InterPro" id="IPR036188">
    <property type="entry name" value="FAD/NAD-bd_sf"/>
</dbReference>
<dbReference type="InterPro" id="IPR002937">
    <property type="entry name" value="Amino_oxidase"/>
</dbReference>
<evidence type="ECO:0000313" key="3">
    <source>
        <dbReference type="Proteomes" id="UP001163726"/>
    </source>
</evidence>
<organism evidence="2 3">
    <name type="scientific">Catenovulum adriaticum</name>
    <dbReference type="NCBI Taxonomy" id="2984846"/>
    <lineage>
        <taxon>Bacteria</taxon>
        <taxon>Pseudomonadati</taxon>
        <taxon>Pseudomonadota</taxon>
        <taxon>Gammaproteobacteria</taxon>
        <taxon>Alteromonadales</taxon>
        <taxon>Alteromonadaceae</taxon>
        <taxon>Catenovulum</taxon>
    </lineage>
</organism>
<feature type="domain" description="Amine oxidase" evidence="1">
    <location>
        <begin position="28"/>
        <end position="323"/>
    </location>
</feature>
<dbReference type="SUPFAM" id="SSF51905">
    <property type="entry name" value="FAD/NAD(P)-binding domain"/>
    <property type="match status" value="1"/>
</dbReference>
<gene>
    <name evidence="2" type="ORF">OLW01_06745</name>
</gene>
<dbReference type="RefSeq" id="WP_268076012.1">
    <property type="nucleotide sequence ID" value="NZ_CP109965.1"/>
</dbReference>
<sequence>MENSTSSTESNIPSTETNLKIAVIGSGISGLVSAWQLSQKYQVCLFEQSDTLGGHTATKQIDYLGKTYSIDTGFIVFNDWTYPNFNRFLDKLRVKHQPTTMSFSVKNEADNLEYNGNTLASLFAQKRNIFKPKFYKFINEIIRFNKLSKQVLNGDVAESEALLNDSLAHFLARFNFSDYFATNYILAMGAAIWSSGLDGMKSFPLKFFLRFFNNHGLLNITNRPQWSVVSGGSRQYIDALLPKMPQVDIRLNSPVKSVRRLADKSFIAIEVNGQLEYFDKVIIACHSDQALAMLETPSQAEKAILADIEYANNEVILHTDHRILPKRRAAWAAWNYDLSATNKQAATLTYNMNILQGIKSDTTFCVTLNQTEQIDSTKIIGRYQYAHPVYNQKSINAQQKRAEINGVDGIYYCGAYWYNGFHEDGIRSALDVCSLLEANYFD</sequence>
<dbReference type="Pfam" id="PF01593">
    <property type="entry name" value="Amino_oxidase"/>
    <property type="match status" value="1"/>
</dbReference>
<dbReference type="InterPro" id="IPR050464">
    <property type="entry name" value="Zeta_carotene_desat/Oxidored"/>
</dbReference>
<evidence type="ECO:0000313" key="2">
    <source>
        <dbReference type="EMBL" id="WAJ71490.1"/>
    </source>
</evidence>